<dbReference type="Proteomes" id="UP000606974">
    <property type="component" value="Unassembled WGS sequence"/>
</dbReference>
<gene>
    <name evidence="1" type="ORF">GJ744_002385</name>
</gene>
<dbReference type="AlphaFoldDB" id="A0A8H7AN98"/>
<dbReference type="EMBL" id="JAACFV010000014">
    <property type="protein sequence ID" value="KAF7512223.1"/>
    <property type="molecule type" value="Genomic_DNA"/>
</dbReference>
<evidence type="ECO:0000313" key="1">
    <source>
        <dbReference type="EMBL" id="KAF7512223.1"/>
    </source>
</evidence>
<name>A0A8H7AN98_9EURO</name>
<protein>
    <submittedName>
        <fullName evidence="1">Uncharacterized protein</fullName>
    </submittedName>
</protein>
<comment type="caution">
    <text evidence="1">The sequence shown here is derived from an EMBL/GenBank/DDBJ whole genome shotgun (WGS) entry which is preliminary data.</text>
</comment>
<accession>A0A8H7AN98</accession>
<evidence type="ECO:0000313" key="2">
    <source>
        <dbReference type="Proteomes" id="UP000606974"/>
    </source>
</evidence>
<sequence>MPGGKNGGQSENPSHNEAAAKVVMLRNDRPSYTFDDDISAPWCSSLVNSYRM</sequence>
<proteinExistence type="predicted"/>
<keyword evidence="2" id="KW-1185">Reference proteome</keyword>
<organism evidence="1 2">
    <name type="scientific">Endocarpon pusillum</name>
    <dbReference type="NCBI Taxonomy" id="364733"/>
    <lineage>
        <taxon>Eukaryota</taxon>
        <taxon>Fungi</taxon>
        <taxon>Dikarya</taxon>
        <taxon>Ascomycota</taxon>
        <taxon>Pezizomycotina</taxon>
        <taxon>Eurotiomycetes</taxon>
        <taxon>Chaetothyriomycetidae</taxon>
        <taxon>Verrucariales</taxon>
        <taxon>Verrucariaceae</taxon>
        <taxon>Endocarpon</taxon>
    </lineage>
</organism>
<reference evidence="1" key="1">
    <citation type="submission" date="2020-02" db="EMBL/GenBank/DDBJ databases">
        <authorList>
            <person name="Palmer J.M."/>
        </authorList>
    </citation>
    <scope>NUCLEOTIDE SEQUENCE</scope>
    <source>
        <strain evidence="1">EPUS1.4</strain>
        <tissue evidence="1">Thallus</tissue>
    </source>
</reference>